<dbReference type="Pfam" id="PF03140">
    <property type="entry name" value="DUF247"/>
    <property type="match status" value="1"/>
</dbReference>
<dbReference type="PANTHER" id="PTHR31170:SF25">
    <property type="entry name" value="BNAA09G04570D PROTEIN"/>
    <property type="match status" value="1"/>
</dbReference>
<protein>
    <submittedName>
        <fullName evidence="2">Lycopene cyclase</fullName>
    </submittedName>
</protein>
<keyword evidence="1" id="KW-0812">Transmembrane</keyword>
<dbReference type="AlphaFoldDB" id="A0A6A3CJH4"/>
<sequence>MSSHEEGGAAASVPGTGPEIAIPVEDGDFNLSNNFIEILNLSNVDIERLESLDKAFEGDQHLTPTAKPLIQRVPSTLGKADDFVKYFKPRVISIGPIHHGDPTLRGSEQLKLRLAAHFVKNIGVEKETLYNAIKTEICSLKECYDKKLLEPYDDEKLAWMMFIDGCAILQAILQGSYYYYYYYEDDDEWKSWSKTIIKTDLLTFVYLDLLLVENQLPYRVLQLLITSSSSSKKGLLMKMIEEFIDNVIFPTDIEQPLEHEGEPVHDMEQPLEQEGEPKEKKITLLEILGFMYQILNCSCKRRPQRATKMGYNYPAFRKAKDLRNAGIWFKQSETSVLTDVGFSRTFFVGKLRLPPIRVDESTGPMLMNLIAYEMCPDFENDSEVTSYVWLLDSLIDDAGDVQVLRDDGVLYNALGSDEEVAKLLNKMNPVLVPNPAIYYGVARKVHNHCRTKWIRHAAQAYLTYFSSPWTFIAFVAAIAALLLSSLQTSYTIISAK</sequence>
<comment type="caution">
    <text evidence="2">The sequence shown here is derived from an EMBL/GenBank/DDBJ whole genome shotgun (WGS) entry which is preliminary data.</text>
</comment>
<dbReference type="EMBL" id="VEPZ02000244">
    <property type="protein sequence ID" value="KAE8728936.1"/>
    <property type="molecule type" value="Genomic_DNA"/>
</dbReference>
<dbReference type="Proteomes" id="UP000436088">
    <property type="component" value="Unassembled WGS sequence"/>
</dbReference>
<gene>
    <name evidence="2" type="ORF">F3Y22_tig00004041pilonHSYRG00041</name>
</gene>
<dbReference type="InterPro" id="IPR004158">
    <property type="entry name" value="DUF247_pln"/>
</dbReference>
<keyword evidence="3" id="KW-1185">Reference proteome</keyword>
<accession>A0A6A3CJH4</accession>
<name>A0A6A3CJH4_HIBSY</name>
<evidence type="ECO:0000313" key="3">
    <source>
        <dbReference type="Proteomes" id="UP000436088"/>
    </source>
</evidence>
<keyword evidence="1" id="KW-0472">Membrane</keyword>
<reference evidence="2" key="1">
    <citation type="submission" date="2019-09" db="EMBL/GenBank/DDBJ databases">
        <title>Draft genome information of white flower Hibiscus syriacus.</title>
        <authorList>
            <person name="Kim Y.-M."/>
        </authorList>
    </citation>
    <scope>NUCLEOTIDE SEQUENCE [LARGE SCALE GENOMIC DNA]</scope>
    <source>
        <strain evidence="2">YM2019G1</strain>
    </source>
</reference>
<keyword evidence="1" id="KW-1133">Transmembrane helix</keyword>
<organism evidence="2 3">
    <name type="scientific">Hibiscus syriacus</name>
    <name type="common">Rose of Sharon</name>
    <dbReference type="NCBI Taxonomy" id="106335"/>
    <lineage>
        <taxon>Eukaryota</taxon>
        <taxon>Viridiplantae</taxon>
        <taxon>Streptophyta</taxon>
        <taxon>Embryophyta</taxon>
        <taxon>Tracheophyta</taxon>
        <taxon>Spermatophyta</taxon>
        <taxon>Magnoliopsida</taxon>
        <taxon>eudicotyledons</taxon>
        <taxon>Gunneridae</taxon>
        <taxon>Pentapetalae</taxon>
        <taxon>rosids</taxon>
        <taxon>malvids</taxon>
        <taxon>Malvales</taxon>
        <taxon>Malvaceae</taxon>
        <taxon>Malvoideae</taxon>
        <taxon>Hibiscus</taxon>
    </lineage>
</organism>
<evidence type="ECO:0000313" key="2">
    <source>
        <dbReference type="EMBL" id="KAE8728936.1"/>
    </source>
</evidence>
<dbReference type="PANTHER" id="PTHR31170">
    <property type="entry name" value="BNAC04G53230D PROTEIN"/>
    <property type="match status" value="1"/>
</dbReference>
<evidence type="ECO:0000256" key="1">
    <source>
        <dbReference type="SAM" id="Phobius"/>
    </source>
</evidence>
<feature type="transmembrane region" description="Helical" evidence="1">
    <location>
        <begin position="469"/>
        <end position="493"/>
    </location>
</feature>
<proteinExistence type="predicted"/>